<dbReference type="InterPro" id="IPR000825">
    <property type="entry name" value="SUF_FeS_clus_asmbl_SufBD_core"/>
</dbReference>
<evidence type="ECO:0000313" key="4">
    <source>
        <dbReference type="EMBL" id="HEG92321.1"/>
    </source>
</evidence>
<name>A0A831X227_9BACT</name>
<proteinExistence type="inferred from homology"/>
<dbReference type="Pfam" id="PF19295">
    <property type="entry name" value="SufBD_N"/>
    <property type="match status" value="1"/>
</dbReference>
<organism evidence="4">
    <name type="scientific">Thermorudis peleae</name>
    <dbReference type="NCBI Taxonomy" id="1382356"/>
    <lineage>
        <taxon>Bacteria</taxon>
        <taxon>Pseudomonadati</taxon>
        <taxon>Thermomicrobiota</taxon>
        <taxon>Thermomicrobia</taxon>
        <taxon>Thermomicrobia incertae sedis</taxon>
        <taxon>Thermorudis</taxon>
    </lineage>
</organism>
<dbReference type="EMBL" id="DSIY01000300">
    <property type="protein sequence ID" value="HEG92321.1"/>
    <property type="molecule type" value="Genomic_DNA"/>
</dbReference>
<protein>
    <submittedName>
        <fullName evidence="4">Fe-S cluster assembly protein SufB</fullName>
    </submittedName>
</protein>
<dbReference type="SUPFAM" id="SSF101960">
    <property type="entry name" value="Stabilizer of iron transporter SufD"/>
    <property type="match status" value="1"/>
</dbReference>
<evidence type="ECO:0000259" key="3">
    <source>
        <dbReference type="Pfam" id="PF19295"/>
    </source>
</evidence>
<dbReference type="GO" id="GO:0016226">
    <property type="term" value="P:iron-sulfur cluster assembly"/>
    <property type="evidence" value="ECO:0007669"/>
    <property type="project" value="InterPro"/>
</dbReference>
<dbReference type="InterPro" id="IPR045595">
    <property type="entry name" value="SufBD_N"/>
</dbReference>
<feature type="domain" description="SUF system FeS cluster assembly SufBD core" evidence="2">
    <location>
        <begin position="207"/>
        <end position="441"/>
    </location>
</feature>
<dbReference type="NCBIfam" id="TIGR01980">
    <property type="entry name" value="sufB"/>
    <property type="match status" value="1"/>
</dbReference>
<dbReference type="PANTHER" id="PTHR30508">
    <property type="entry name" value="FES CLUSTER ASSEMBLY PROTEIN SUF"/>
    <property type="match status" value="1"/>
</dbReference>
<evidence type="ECO:0000259" key="2">
    <source>
        <dbReference type="Pfam" id="PF01458"/>
    </source>
</evidence>
<comment type="caution">
    <text evidence="4">The sequence shown here is derived from an EMBL/GenBank/DDBJ whole genome shotgun (WGS) entry which is preliminary data.</text>
</comment>
<dbReference type="InterPro" id="IPR055346">
    <property type="entry name" value="Fe-S_cluster_assembly_SufBD"/>
</dbReference>
<dbReference type="InterPro" id="IPR037284">
    <property type="entry name" value="SUF_FeS_clus_asmbl_SufBD_sf"/>
</dbReference>
<sequence length="470" mass="53364">MATEAELELQRLGTEYKYGFRDPEQYVFKTRKGLDREVVEQISWIKGEPDWMREFRLKALEYFQRRPLPTWGADLSELNFDDIYYYVKPTEKQGRSWDEVPEYIKQTFERLGIPEAERKFLAGVGAQYESEVVYHSLREDLERQGVIFVDMDTAVREYPDLVKQYFGTIIPPNDNKFAALNSAVWSGGSFVYVPEGVRVEIPLQAYFRINAENMGQFERTLIIVEPGGYVHYVEGCTAPIYSTASLHSAVVEIIVKEGARCRYTTIQNWSKNVYNLVTKRAAAYRDATMEWVDGNLGSKVTMKYPAVWLMEPGARGEVLSVAFAGDGQHQDAGGKMVHVAPYTSSQIISKSISKGTGRASYRGLVKVHRGAHHVRANVVCDALLLDEQSRTDTYPYMEIEEEQVSIGHEATVSKVAEEQLFYLQSRGLSEAEAMSMIVNGFIEPITKELPLEYAVELNRLIQLEMEGSVG</sequence>
<evidence type="ECO:0000256" key="1">
    <source>
        <dbReference type="ARBA" id="ARBA00043967"/>
    </source>
</evidence>
<dbReference type="AlphaFoldDB" id="A0A831X227"/>
<dbReference type="InterPro" id="IPR010231">
    <property type="entry name" value="SUF_FeS_clus_asmbl_SufB"/>
</dbReference>
<dbReference type="PANTHER" id="PTHR30508:SF1">
    <property type="entry name" value="UPF0051 PROTEIN ABCI8, CHLOROPLASTIC-RELATED"/>
    <property type="match status" value="1"/>
</dbReference>
<comment type="similarity">
    <text evidence="1">Belongs to the iron-sulfur cluster assembly SufBD family.</text>
</comment>
<dbReference type="Pfam" id="PF01458">
    <property type="entry name" value="SUFBD_core"/>
    <property type="match status" value="1"/>
</dbReference>
<feature type="domain" description="SUF system FeS cluster assembly SufBD N-terminal" evidence="3">
    <location>
        <begin position="139"/>
        <end position="204"/>
    </location>
</feature>
<reference evidence="4" key="1">
    <citation type="journal article" date="2020" name="mSystems">
        <title>Genome- and Community-Level Interaction Insights into Carbon Utilization and Element Cycling Functions of Hydrothermarchaeota in Hydrothermal Sediment.</title>
        <authorList>
            <person name="Zhou Z."/>
            <person name="Liu Y."/>
            <person name="Xu W."/>
            <person name="Pan J."/>
            <person name="Luo Z.H."/>
            <person name="Li M."/>
        </authorList>
    </citation>
    <scope>NUCLEOTIDE SEQUENCE [LARGE SCALE GENOMIC DNA]</scope>
    <source>
        <strain evidence="4">SpSt-210</strain>
    </source>
</reference>
<gene>
    <name evidence="4" type="primary">sufB</name>
    <name evidence="4" type="ORF">ENP34_12945</name>
</gene>
<accession>A0A831X227</accession>